<name>H1XQP4_CALAY</name>
<sequence length="183" mass="19794" precursor="true">MRKIILLTFVLAFAFVMEARAQVNFSFNGIGVHAGYVKPEDPIESTVGFGVRADLGTLMKDNITMGAFIDYWGKKYGTTGNEVTFSEVTIAPFVHYNFATDGKFIPYAGGGLGFAINSSEITISYFGYTESSSSSDTDIVLFGVGGAKMDLTDKMTGFAEARYQIGDIDVLSILFGVVYTLGQ</sequence>
<keyword evidence="6" id="KW-1185">Reference proteome</keyword>
<dbReference type="EMBL" id="CM001402">
    <property type="protein sequence ID" value="EHO42317.1"/>
    <property type="molecule type" value="Genomic_DNA"/>
</dbReference>
<feature type="chain" id="PRO_5010834578" evidence="2">
    <location>
        <begin position="22"/>
        <end position="183"/>
    </location>
</feature>
<evidence type="ECO:0000313" key="6">
    <source>
        <dbReference type="Proteomes" id="UP000004671"/>
    </source>
</evidence>
<evidence type="ECO:0000259" key="3">
    <source>
        <dbReference type="Pfam" id="PF13505"/>
    </source>
</evidence>
<dbReference type="EMBL" id="CP018099">
    <property type="protein sequence ID" value="APF18297.1"/>
    <property type="molecule type" value="Genomic_DNA"/>
</dbReference>
<dbReference type="Proteomes" id="UP000183868">
    <property type="component" value="Chromosome"/>
</dbReference>
<keyword evidence="1 2" id="KW-0732">Signal</keyword>
<dbReference type="OrthoDB" id="945117at2"/>
<evidence type="ECO:0000256" key="2">
    <source>
        <dbReference type="SAM" id="SignalP"/>
    </source>
</evidence>
<organism evidence="5 6">
    <name type="scientific">Caldithrix abyssi DSM 13497</name>
    <dbReference type="NCBI Taxonomy" id="880073"/>
    <lineage>
        <taxon>Bacteria</taxon>
        <taxon>Pseudomonadati</taxon>
        <taxon>Calditrichota</taxon>
        <taxon>Calditrichia</taxon>
        <taxon>Calditrichales</taxon>
        <taxon>Calditrichaceae</taxon>
        <taxon>Caldithrix</taxon>
    </lineage>
</organism>
<dbReference type="Gene3D" id="2.40.160.20">
    <property type="match status" value="1"/>
</dbReference>
<dbReference type="Proteomes" id="UP000004671">
    <property type="component" value="Chromosome"/>
</dbReference>
<reference evidence="5 6" key="1">
    <citation type="submission" date="2011-09" db="EMBL/GenBank/DDBJ databases">
        <title>The permanent draft genome of Caldithrix abyssi DSM 13497.</title>
        <authorList>
            <consortium name="US DOE Joint Genome Institute (JGI-PGF)"/>
            <person name="Lucas S."/>
            <person name="Han J."/>
            <person name="Lapidus A."/>
            <person name="Bruce D."/>
            <person name="Goodwin L."/>
            <person name="Pitluck S."/>
            <person name="Peters L."/>
            <person name="Kyrpides N."/>
            <person name="Mavromatis K."/>
            <person name="Ivanova N."/>
            <person name="Mikhailova N."/>
            <person name="Chertkov O."/>
            <person name="Detter J.C."/>
            <person name="Tapia R."/>
            <person name="Han C."/>
            <person name="Land M."/>
            <person name="Hauser L."/>
            <person name="Markowitz V."/>
            <person name="Cheng J.-F."/>
            <person name="Hugenholtz P."/>
            <person name="Woyke T."/>
            <person name="Wu D."/>
            <person name="Spring S."/>
            <person name="Brambilla E."/>
            <person name="Klenk H.-P."/>
            <person name="Eisen J.A."/>
        </authorList>
    </citation>
    <scope>NUCLEOTIDE SEQUENCE [LARGE SCALE GENOMIC DNA]</scope>
    <source>
        <strain evidence="5 6">DSM 13497</strain>
    </source>
</reference>
<dbReference type="Pfam" id="PF13505">
    <property type="entry name" value="OMP_b-brl"/>
    <property type="match status" value="1"/>
</dbReference>
<accession>H1XQP4</accession>
<dbReference type="KEGG" id="caby:Cabys_1548"/>
<evidence type="ECO:0000313" key="7">
    <source>
        <dbReference type="Proteomes" id="UP000183868"/>
    </source>
</evidence>
<feature type="signal peptide" evidence="2">
    <location>
        <begin position="1"/>
        <end position="21"/>
    </location>
</feature>
<reference evidence="4 7" key="2">
    <citation type="submission" date="2016-11" db="EMBL/GenBank/DDBJ databases">
        <title>Genomic analysis of Caldithrix abyssi and proposal of a novel bacterial phylum Caldithrichaeota.</title>
        <authorList>
            <person name="Kublanov I."/>
            <person name="Sigalova O."/>
            <person name="Gavrilov S."/>
            <person name="Lebedinsky A."/>
            <person name="Ivanova N."/>
            <person name="Daum C."/>
            <person name="Reddy T."/>
            <person name="Klenk H.P."/>
            <person name="Goker M."/>
            <person name="Reva O."/>
            <person name="Miroshnichenko M."/>
            <person name="Kyprides N."/>
            <person name="Woyke T."/>
            <person name="Gelfand M."/>
        </authorList>
    </citation>
    <scope>NUCLEOTIDE SEQUENCE [LARGE SCALE GENOMIC DNA]</scope>
    <source>
        <strain evidence="4 7">LF13</strain>
    </source>
</reference>
<dbReference type="InterPro" id="IPR027385">
    <property type="entry name" value="Beta-barrel_OMP"/>
</dbReference>
<protein>
    <submittedName>
        <fullName evidence="4">Opacity protein</fullName>
    </submittedName>
</protein>
<evidence type="ECO:0000256" key="1">
    <source>
        <dbReference type="ARBA" id="ARBA00022729"/>
    </source>
</evidence>
<dbReference type="PaxDb" id="880073-Calab_2709"/>
<evidence type="ECO:0000313" key="5">
    <source>
        <dbReference type="EMBL" id="EHO42317.1"/>
    </source>
</evidence>
<dbReference type="SUPFAM" id="SSF56925">
    <property type="entry name" value="OMPA-like"/>
    <property type="match status" value="1"/>
</dbReference>
<gene>
    <name evidence="4" type="ORF">Cabys_1548</name>
    <name evidence="5" type="ORF">Calab_2709</name>
</gene>
<dbReference type="RefSeq" id="WP_006929609.1">
    <property type="nucleotide sequence ID" value="NZ_CM001402.1"/>
</dbReference>
<dbReference type="InParanoid" id="H1XQP4"/>
<proteinExistence type="predicted"/>
<dbReference type="HOGENOM" id="CLU_1472602_0_0_0"/>
<evidence type="ECO:0000313" key="4">
    <source>
        <dbReference type="EMBL" id="APF18297.1"/>
    </source>
</evidence>
<dbReference type="AlphaFoldDB" id="H1XQP4"/>
<feature type="domain" description="Outer membrane protein beta-barrel" evidence="3">
    <location>
        <begin position="8"/>
        <end position="179"/>
    </location>
</feature>
<dbReference type="InterPro" id="IPR011250">
    <property type="entry name" value="OMP/PagP_B-barrel"/>
</dbReference>